<gene>
    <name evidence="1" type="ORF">PECAL_2P03880</name>
</gene>
<name>A0A8J2WT86_9STRA</name>
<evidence type="ECO:0000313" key="1">
    <source>
        <dbReference type="EMBL" id="CAH0367372.1"/>
    </source>
</evidence>
<comment type="caution">
    <text evidence="1">The sequence shown here is derived from an EMBL/GenBank/DDBJ whole genome shotgun (WGS) entry which is preliminary data.</text>
</comment>
<sequence>LPERLALGRGAVPVPLGALARGPLRVELARRRPQRRQLVLGLLARGPLRLKIARRRPQRRQLVLRALPRGLFRRELALEEFERGLGVRVRRRRGRRALPQLGVLLAEARDVVLARREQRGELRGVRAARDQREPALQLVDLELVREAGRRRALQRGSRCRCFRHGRD</sequence>
<dbReference type="AlphaFoldDB" id="A0A8J2WT86"/>
<dbReference type="Proteomes" id="UP000789595">
    <property type="component" value="Unassembled WGS sequence"/>
</dbReference>
<organism evidence="1 2">
    <name type="scientific">Pelagomonas calceolata</name>
    <dbReference type="NCBI Taxonomy" id="35677"/>
    <lineage>
        <taxon>Eukaryota</taxon>
        <taxon>Sar</taxon>
        <taxon>Stramenopiles</taxon>
        <taxon>Ochrophyta</taxon>
        <taxon>Pelagophyceae</taxon>
        <taxon>Pelagomonadales</taxon>
        <taxon>Pelagomonadaceae</taxon>
        <taxon>Pelagomonas</taxon>
    </lineage>
</organism>
<proteinExistence type="predicted"/>
<accession>A0A8J2WT86</accession>
<reference evidence="1" key="1">
    <citation type="submission" date="2021-11" db="EMBL/GenBank/DDBJ databases">
        <authorList>
            <consortium name="Genoscope - CEA"/>
            <person name="William W."/>
        </authorList>
    </citation>
    <scope>NUCLEOTIDE SEQUENCE</scope>
</reference>
<protein>
    <submittedName>
        <fullName evidence="1">Uncharacterized protein</fullName>
    </submittedName>
</protein>
<dbReference type="EMBL" id="CAKKNE010000002">
    <property type="protein sequence ID" value="CAH0367372.1"/>
    <property type="molecule type" value="Genomic_DNA"/>
</dbReference>
<feature type="non-terminal residue" evidence="1">
    <location>
        <position position="1"/>
    </location>
</feature>
<evidence type="ECO:0000313" key="2">
    <source>
        <dbReference type="Proteomes" id="UP000789595"/>
    </source>
</evidence>
<keyword evidence="2" id="KW-1185">Reference proteome</keyword>